<reference evidence="2" key="1">
    <citation type="journal article" date="2013" name="Nature">
        <title>Draft genome of the wheat A-genome progenitor Triticum urartu.</title>
        <authorList>
            <person name="Ling H.Q."/>
            <person name="Zhao S."/>
            <person name="Liu D."/>
            <person name="Wang J."/>
            <person name="Sun H."/>
            <person name="Zhang C."/>
            <person name="Fan H."/>
            <person name="Li D."/>
            <person name="Dong L."/>
            <person name="Tao Y."/>
            <person name="Gao C."/>
            <person name="Wu H."/>
            <person name="Li Y."/>
            <person name="Cui Y."/>
            <person name="Guo X."/>
            <person name="Zheng S."/>
            <person name="Wang B."/>
            <person name="Yu K."/>
            <person name="Liang Q."/>
            <person name="Yang W."/>
            <person name="Lou X."/>
            <person name="Chen J."/>
            <person name="Feng M."/>
            <person name="Jian J."/>
            <person name="Zhang X."/>
            <person name="Luo G."/>
            <person name="Jiang Y."/>
            <person name="Liu J."/>
            <person name="Wang Z."/>
            <person name="Sha Y."/>
            <person name="Zhang B."/>
            <person name="Wu H."/>
            <person name="Tang D."/>
            <person name="Shen Q."/>
            <person name="Xue P."/>
            <person name="Zou S."/>
            <person name="Wang X."/>
            <person name="Liu X."/>
            <person name="Wang F."/>
            <person name="Yang Y."/>
            <person name="An X."/>
            <person name="Dong Z."/>
            <person name="Zhang K."/>
            <person name="Zhang X."/>
            <person name="Luo M.C."/>
            <person name="Dvorak J."/>
            <person name="Tong Y."/>
            <person name="Wang J."/>
            <person name="Yang H."/>
            <person name="Li Z."/>
            <person name="Wang D."/>
            <person name="Zhang A."/>
            <person name="Wang J."/>
        </authorList>
    </citation>
    <scope>NUCLEOTIDE SEQUENCE</scope>
    <source>
        <strain evidence="2">cv. G1812</strain>
    </source>
</reference>
<reference evidence="1" key="2">
    <citation type="submission" date="2018-03" db="EMBL/GenBank/DDBJ databases">
        <title>The Triticum urartu genome reveals the dynamic nature of wheat genome evolution.</title>
        <authorList>
            <person name="Ling H."/>
            <person name="Ma B."/>
            <person name="Shi X."/>
            <person name="Liu H."/>
            <person name="Dong L."/>
            <person name="Sun H."/>
            <person name="Cao Y."/>
            <person name="Gao Q."/>
            <person name="Zheng S."/>
            <person name="Li Y."/>
            <person name="Yu Y."/>
            <person name="Du H."/>
            <person name="Qi M."/>
            <person name="Li Y."/>
            <person name="Yu H."/>
            <person name="Cui Y."/>
            <person name="Wang N."/>
            <person name="Chen C."/>
            <person name="Wu H."/>
            <person name="Zhao Y."/>
            <person name="Zhang J."/>
            <person name="Li Y."/>
            <person name="Zhou W."/>
            <person name="Zhang B."/>
            <person name="Hu W."/>
            <person name="Eijk M."/>
            <person name="Tang J."/>
            <person name="Witsenboer H."/>
            <person name="Zhao S."/>
            <person name="Li Z."/>
            <person name="Zhang A."/>
            <person name="Wang D."/>
            <person name="Liang C."/>
        </authorList>
    </citation>
    <scope>NUCLEOTIDE SEQUENCE [LARGE SCALE GENOMIC DNA]</scope>
    <source>
        <strain evidence="1">cv. G1812</strain>
    </source>
</reference>
<keyword evidence="2" id="KW-1185">Reference proteome</keyword>
<sequence length="113" mass="12860">MHSAVVRRPQKVGHRHLQLVHASPASRNLLLPGTAGAGARMPRRFRLYTVELRKCLIGVWSGRGVVFYLFSFKSDGKFCFPWREVGQRIPCSTGWCKILVGDRLCMDIRTCML</sequence>
<evidence type="ECO:0000313" key="1">
    <source>
        <dbReference type="EnsemblPlants" id="TuG1812G0400003413.01.T02"/>
    </source>
</evidence>
<dbReference type="Gramene" id="TuG1812G0400003413.01.T02">
    <property type="protein sequence ID" value="TuG1812G0400003413.01.T02"/>
    <property type="gene ID" value="TuG1812G0400003413.01"/>
</dbReference>
<accession>A0A8R7UBU8</accession>
<dbReference type="AlphaFoldDB" id="A0A8R7UBU8"/>
<dbReference type="Proteomes" id="UP000015106">
    <property type="component" value="Chromosome 4"/>
</dbReference>
<dbReference type="EnsemblPlants" id="TuG1812G0400003413.01.T02">
    <property type="protein sequence ID" value="TuG1812G0400003413.01.T02"/>
    <property type="gene ID" value="TuG1812G0400003413.01"/>
</dbReference>
<reference evidence="1" key="3">
    <citation type="submission" date="2022-06" db="UniProtKB">
        <authorList>
            <consortium name="EnsemblPlants"/>
        </authorList>
    </citation>
    <scope>IDENTIFICATION</scope>
</reference>
<organism evidence="1 2">
    <name type="scientific">Triticum urartu</name>
    <name type="common">Red wild einkorn</name>
    <name type="synonym">Crithodium urartu</name>
    <dbReference type="NCBI Taxonomy" id="4572"/>
    <lineage>
        <taxon>Eukaryota</taxon>
        <taxon>Viridiplantae</taxon>
        <taxon>Streptophyta</taxon>
        <taxon>Embryophyta</taxon>
        <taxon>Tracheophyta</taxon>
        <taxon>Spermatophyta</taxon>
        <taxon>Magnoliopsida</taxon>
        <taxon>Liliopsida</taxon>
        <taxon>Poales</taxon>
        <taxon>Poaceae</taxon>
        <taxon>BOP clade</taxon>
        <taxon>Pooideae</taxon>
        <taxon>Triticodae</taxon>
        <taxon>Triticeae</taxon>
        <taxon>Triticinae</taxon>
        <taxon>Triticum</taxon>
    </lineage>
</organism>
<proteinExistence type="predicted"/>
<name>A0A8R7UBU8_TRIUA</name>
<evidence type="ECO:0000313" key="2">
    <source>
        <dbReference type="Proteomes" id="UP000015106"/>
    </source>
</evidence>
<protein>
    <submittedName>
        <fullName evidence="1">Uncharacterized protein</fullName>
    </submittedName>
</protein>